<feature type="domain" description="Adenylyltransferase AadA C-terminal" evidence="3">
    <location>
        <begin position="189"/>
        <end position="234"/>
    </location>
</feature>
<evidence type="ECO:0000313" key="5">
    <source>
        <dbReference type="Proteomes" id="UP000606172"/>
    </source>
</evidence>
<protein>
    <recommendedName>
        <fullName evidence="6">DUF4111 domain-containing protein</fullName>
    </recommendedName>
</protein>
<evidence type="ECO:0008006" key="6">
    <source>
        <dbReference type="Google" id="ProtNLM"/>
    </source>
</evidence>
<feature type="domain" description="Polymerase nucleotidyl transferase" evidence="2">
    <location>
        <begin position="24"/>
        <end position="66"/>
    </location>
</feature>
<keyword evidence="1" id="KW-0808">Transferase</keyword>
<dbReference type="Proteomes" id="UP000606172">
    <property type="component" value="Unassembled WGS sequence"/>
</dbReference>
<dbReference type="GO" id="GO:0016779">
    <property type="term" value="F:nucleotidyltransferase activity"/>
    <property type="evidence" value="ECO:0007669"/>
    <property type="project" value="InterPro"/>
</dbReference>
<comment type="caution">
    <text evidence="4">The sequence shown here is derived from an EMBL/GenBank/DDBJ whole genome shotgun (WGS) entry which is preliminary data.</text>
</comment>
<sequence>MAKTLDEVPERVCAAYLELADRYLPGVVEGLYLQGSIALGDYRQGKSDIDFVAVVSELPDPQLLRKVHAELKARHAKPYFDGLYVTWDDLRRDPEQSPAGPSVGMRRFREASRDERHLVTWHVLAQGGVAVRGPAIDELGVYTDWDTLERRTRENLEGYWTRWVERSSSLASVWGVSVLSGYLTTWGALGVTRLLHTLAVGEVTSKSAAGDYALKVFDERWHRIVREALRLRCGGPPLYRNPFHRRADLLAYMAMVLEQR</sequence>
<evidence type="ECO:0000259" key="2">
    <source>
        <dbReference type="Pfam" id="PF01909"/>
    </source>
</evidence>
<dbReference type="EMBL" id="BOOW01000055">
    <property type="protein sequence ID" value="GII97172.1"/>
    <property type="molecule type" value="Genomic_DNA"/>
</dbReference>
<evidence type="ECO:0000256" key="1">
    <source>
        <dbReference type="ARBA" id="ARBA00022679"/>
    </source>
</evidence>
<dbReference type="Pfam" id="PF13427">
    <property type="entry name" value="AadA_C"/>
    <property type="match status" value="1"/>
</dbReference>
<proteinExistence type="predicted"/>
<name>A0A919VC30_9ACTN</name>
<accession>A0A919VC30</accession>
<gene>
    <name evidence="4" type="ORF">Ssi02_74030</name>
</gene>
<dbReference type="SUPFAM" id="SSF81301">
    <property type="entry name" value="Nucleotidyltransferase"/>
    <property type="match status" value="1"/>
</dbReference>
<reference evidence="4" key="1">
    <citation type="submission" date="2021-01" db="EMBL/GenBank/DDBJ databases">
        <title>Whole genome shotgun sequence of Sinosporangium siamense NBRC 109515.</title>
        <authorList>
            <person name="Komaki H."/>
            <person name="Tamura T."/>
        </authorList>
    </citation>
    <scope>NUCLEOTIDE SEQUENCE</scope>
    <source>
        <strain evidence="4">NBRC 109515</strain>
    </source>
</reference>
<evidence type="ECO:0000259" key="3">
    <source>
        <dbReference type="Pfam" id="PF13427"/>
    </source>
</evidence>
<dbReference type="AlphaFoldDB" id="A0A919VC30"/>
<dbReference type="InterPro" id="IPR025184">
    <property type="entry name" value="AadA_C"/>
</dbReference>
<dbReference type="Pfam" id="PF01909">
    <property type="entry name" value="NTP_transf_2"/>
    <property type="match status" value="1"/>
</dbReference>
<keyword evidence="5" id="KW-1185">Reference proteome</keyword>
<dbReference type="InterPro" id="IPR043519">
    <property type="entry name" value="NT_sf"/>
</dbReference>
<dbReference type="InterPro" id="IPR002934">
    <property type="entry name" value="Polymerase_NTP_transf_dom"/>
</dbReference>
<evidence type="ECO:0000313" key="4">
    <source>
        <dbReference type="EMBL" id="GII97172.1"/>
    </source>
</evidence>
<organism evidence="4 5">
    <name type="scientific">Sinosporangium siamense</name>
    <dbReference type="NCBI Taxonomy" id="1367973"/>
    <lineage>
        <taxon>Bacteria</taxon>
        <taxon>Bacillati</taxon>
        <taxon>Actinomycetota</taxon>
        <taxon>Actinomycetes</taxon>
        <taxon>Streptosporangiales</taxon>
        <taxon>Streptosporangiaceae</taxon>
        <taxon>Sinosporangium</taxon>
    </lineage>
</organism>
<dbReference type="CDD" id="cd05403">
    <property type="entry name" value="NT_KNTase_like"/>
    <property type="match status" value="1"/>
</dbReference>
<dbReference type="RefSeq" id="WP_204032615.1">
    <property type="nucleotide sequence ID" value="NZ_BOOW01000055.1"/>
</dbReference>